<dbReference type="SUPFAM" id="SSF81321">
    <property type="entry name" value="Family A G protein-coupled receptor-like"/>
    <property type="match status" value="1"/>
</dbReference>
<evidence type="ECO:0000313" key="11">
    <source>
        <dbReference type="EMBL" id="PAA68506.1"/>
    </source>
</evidence>
<evidence type="ECO:0000256" key="7">
    <source>
        <dbReference type="ARBA" id="ARBA00023224"/>
    </source>
</evidence>
<gene>
    <name evidence="11" type="ORF">BOX15_Mlig005910g2</name>
</gene>
<proteinExistence type="inferred from homology"/>
<dbReference type="GO" id="GO:0005886">
    <property type="term" value="C:plasma membrane"/>
    <property type="evidence" value="ECO:0007669"/>
    <property type="project" value="TreeGrafter"/>
</dbReference>
<feature type="transmembrane region" description="Helical" evidence="9">
    <location>
        <begin position="97"/>
        <end position="118"/>
    </location>
</feature>
<dbReference type="PRINTS" id="PR00237">
    <property type="entry name" value="GPCRRHODOPSN"/>
</dbReference>
<comment type="subcellular location">
    <subcellularLocation>
        <location evidence="1">Membrane</location>
        <topology evidence="1">Multi-pass membrane protein</topology>
    </subcellularLocation>
</comment>
<feature type="transmembrane region" description="Helical" evidence="9">
    <location>
        <begin position="203"/>
        <end position="225"/>
    </location>
</feature>
<dbReference type="InterPro" id="IPR017452">
    <property type="entry name" value="GPCR_Rhodpsn_7TM"/>
</dbReference>
<keyword evidence="6 8" id="KW-0675">Receptor</keyword>
<organism evidence="11 12">
    <name type="scientific">Macrostomum lignano</name>
    <dbReference type="NCBI Taxonomy" id="282301"/>
    <lineage>
        <taxon>Eukaryota</taxon>
        <taxon>Metazoa</taxon>
        <taxon>Spiralia</taxon>
        <taxon>Lophotrochozoa</taxon>
        <taxon>Platyhelminthes</taxon>
        <taxon>Rhabditophora</taxon>
        <taxon>Macrostomorpha</taxon>
        <taxon>Macrostomida</taxon>
        <taxon>Macrostomidae</taxon>
        <taxon>Macrostomum</taxon>
    </lineage>
</organism>
<feature type="transmembrane region" description="Helical" evidence="9">
    <location>
        <begin position="138"/>
        <end position="160"/>
    </location>
</feature>
<dbReference type="Proteomes" id="UP000215902">
    <property type="component" value="Unassembled WGS sequence"/>
</dbReference>
<dbReference type="EMBL" id="NIVC01001391">
    <property type="protein sequence ID" value="PAA68506.1"/>
    <property type="molecule type" value="Genomic_DNA"/>
</dbReference>
<keyword evidence="5 9" id="KW-0472">Membrane</keyword>
<dbReference type="AlphaFoldDB" id="A0A267F459"/>
<keyword evidence="12" id="KW-1185">Reference proteome</keyword>
<evidence type="ECO:0000256" key="5">
    <source>
        <dbReference type="ARBA" id="ARBA00023136"/>
    </source>
</evidence>
<evidence type="ECO:0000256" key="3">
    <source>
        <dbReference type="ARBA" id="ARBA00022989"/>
    </source>
</evidence>
<dbReference type="Pfam" id="PF00001">
    <property type="entry name" value="7tm_1"/>
    <property type="match status" value="1"/>
</dbReference>
<reference evidence="11 12" key="1">
    <citation type="submission" date="2017-06" db="EMBL/GenBank/DDBJ databases">
        <title>A platform for efficient transgenesis in Macrostomum lignano, a flatworm model organism for stem cell research.</title>
        <authorList>
            <person name="Berezikov E."/>
        </authorList>
    </citation>
    <scope>NUCLEOTIDE SEQUENCE [LARGE SCALE GENOMIC DNA]</scope>
    <source>
        <strain evidence="11">DV1</strain>
        <tissue evidence="11">Whole organism</tissue>
    </source>
</reference>
<name>A0A267F459_9PLAT</name>
<evidence type="ECO:0000256" key="1">
    <source>
        <dbReference type="ARBA" id="ARBA00004141"/>
    </source>
</evidence>
<dbReference type="GO" id="GO:0004930">
    <property type="term" value="F:G protein-coupled receptor activity"/>
    <property type="evidence" value="ECO:0007669"/>
    <property type="project" value="UniProtKB-KW"/>
</dbReference>
<feature type="domain" description="G-protein coupled receptors family 1 profile" evidence="10">
    <location>
        <begin position="41"/>
        <end position="305"/>
    </location>
</feature>
<keyword evidence="7 8" id="KW-0807">Transducer</keyword>
<sequence>MSSNTSNLSCGNITEYTPAIGVQEVVHISLQSLIFCFGLAGNLILLSIIVSQRNLRTTPNLFISNLAVADCIYLLLFVPCDIASNFGLQLPTVFCKTLYFCRILTVGVSVYTLLAMAIDRCLAITRPLSTLKSSRPNLVPRLGLGAIWLLATALAVPYAVGSHIETNLHQLPHGNCLAVRSCFPFPREWGSGYSRAMRILKLLAYYAVPGLLTVLFYGLMAGRLLRSARQHGQANSSTAGHAEGRRKLAKLVLCLALVFFIAWGPDHAITLYFFMAKQVSGSFLRFKMIAKLLPSAYSASNPVTLCIISKRFRAHFLQVITCGRRAVNEGGTTGAGTQYRSGAGYRTGRAGRNSTALLTSVAVVARRQLLLKRQFRCCQFAAMAGGNPATTEKQRTDREHIAHFFSVL</sequence>
<protein>
    <recommendedName>
        <fullName evidence="10">G-protein coupled receptors family 1 profile domain-containing protein</fullName>
    </recommendedName>
</protein>
<dbReference type="PROSITE" id="PS50262">
    <property type="entry name" value="G_PROTEIN_RECEP_F1_2"/>
    <property type="match status" value="1"/>
</dbReference>
<comment type="similarity">
    <text evidence="8">Belongs to the G-protein coupled receptor 1 family.</text>
</comment>
<dbReference type="PANTHER" id="PTHR45695:SF9">
    <property type="entry name" value="LEUCOKININ RECEPTOR"/>
    <property type="match status" value="1"/>
</dbReference>
<dbReference type="OrthoDB" id="10049706at2759"/>
<evidence type="ECO:0000313" key="12">
    <source>
        <dbReference type="Proteomes" id="UP000215902"/>
    </source>
</evidence>
<keyword evidence="3 9" id="KW-1133">Transmembrane helix</keyword>
<dbReference type="PROSITE" id="PS00237">
    <property type="entry name" value="G_PROTEIN_RECEP_F1_1"/>
    <property type="match status" value="1"/>
</dbReference>
<evidence type="ECO:0000256" key="6">
    <source>
        <dbReference type="ARBA" id="ARBA00023170"/>
    </source>
</evidence>
<dbReference type="SMART" id="SM01381">
    <property type="entry name" value="7TM_GPCR_Srsx"/>
    <property type="match status" value="1"/>
</dbReference>
<comment type="caution">
    <text evidence="11">The sequence shown here is derived from an EMBL/GenBank/DDBJ whole genome shotgun (WGS) entry which is preliminary data.</text>
</comment>
<evidence type="ECO:0000256" key="8">
    <source>
        <dbReference type="RuleBase" id="RU000688"/>
    </source>
</evidence>
<keyword evidence="2 8" id="KW-0812">Transmembrane</keyword>
<keyword evidence="4 8" id="KW-0297">G-protein coupled receptor</keyword>
<evidence type="ECO:0000256" key="9">
    <source>
        <dbReference type="SAM" id="Phobius"/>
    </source>
</evidence>
<feature type="transmembrane region" description="Helical" evidence="9">
    <location>
        <begin position="28"/>
        <end position="49"/>
    </location>
</feature>
<evidence type="ECO:0000256" key="4">
    <source>
        <dbReference type="ARBA" id="ARBA00023040"/>
    </source>
</evidence>
<feature type="transmembrane region" description="Helical" evidence="9">
    <location>
        <begin position="251"/>
        <end position="275"/>
    </location>
</feature>
<dbReference type="Gene3D" id="1.20.1070.10">
    <property type="entry name" value="Rhodopsin 7-helix transmembrane proteins"/>
    <property type="match status" value="1"/>
</dbReference>
<dbReference type="InterPro" id="IPR000276">
    <property type="entry name" value="GPCR_Rhodpsn"/>
</dbReference>
<evidence type="ECO:0000256" key="2">
    <source>
        <dbReference type="ARBA" id="ARBA00022692"/>
    </source>
</evidence>
<dbReference type="PANTHER" id="PTHR45695">
    <property type="entry name" value="LEUCOKININ RECEPTOR-RELATED"/>
    <property type="match status" value="1"/>
</dbReference>
<accession>A0A267F459</accession>
<evidence type="ECO:0000259" key="10">
    <source>
        <dbReference type="PROSITE" id="PS50262"/>
    </source>
</evidence>
<feature type="transmembrane region" description="Helical" evidence="9">
    <location>
        <begin position="61"/>
        <end position="77"/>
    </location>
</feature>
<dbReference type="STRING" id="282301.A0A267F459"/>